<evidence type="ECO:0000256" key="2">
    <source>
        <dbReference type="ARBA" id="ARBA00022737"/>
    </source>
</evidence>
<dbReference type="AlphaFoldDB" id="A0A2K3N0F4"/>
<evidence type="ECO:0000256" key="3">
    <source>
        <dbReference type="PROSITE-ProRule" id="PRU00708"/>
    </source>
</evidence>
<dbReference type="EMBL" id="ASHM01014602">
    <property type="protein sequence ID" value="PNX96530.1"/>
    <property type="molecule type" value="Genomic_DNA"/>
</dbReference>
<dbReference type="Pfam" id="PF13041">
    <property type="entry name" value="PPR_2"/>
    <property type="match status" value="2"/>
</dbReference>
<feature type="repeat" description="PPR" evidence="3">
    <location>
        <begin position="170"/>
        <end position="204"/>
    </location>
</feature>
<feature type="repeat" description="PPR" evidence="3">
    <location>
        <begin position="276"/>
        <end position="310"/>
    </location>
</feature>
<organism evidence="4 5">
    <name type="scientific">Trifolium pratense</name>
    <name type="common">Red clover</name>
    <dbReference type="NCBI Taxonomy" id="57577"/>
    <lineage>
        <taxon>Eukaryota</taxon>
        <taxon>Viridiplantae</taxon>
        <taxon>Streptophyta</taxon>
        <taxon>Embryophyta</taxon>
        <taxon>Tracheophyta</taxon>
        <taxon>Spermatophyta</taxon>
        <taxon>Magnoliopsida</taxon>
        <taxon>eudicotyledons</taxon>
        <taxon>Gunneridae</taxon>
        <taxon>Pentapetalae</taxon>
        <taxon>rosids</taxon>
        <taxon>fabids</taxon>
        <taxon>Fabales</taxon>
        <taxon>Fabaceae</taxon>
        <taxon>Papilionoideae</taxon>
        <taxon>50 kb inversion clade</taxon>
        <taxon>NPAAA clade</taxon>
        <taxon>Hologalegina</taxon>
        <taxon>IRL clade</taxon>
        <taxon>Trifolieae</taxon>
        <taxon>Trifolium</taxon>
    </lineage>
</organism>
<dbReference type="InterPro" id="IPR050667">
    <property type="entry name" value="PPR-containing_protein"/>
</dbReference>
<accession>A0A2K3N0F4</accession>
<reference evidence="4 5" key="1">
    <citation type="journal article" date="2014" name="Am. J. Bot.">
        <title>Genome assembly and annotation for red clover (Trifolium pratense; Fabaceae).</title>
        <authorList>
            <person name="Istvanek J."/>
            <person name="Jaros M."/>
            <person name="Krenek A."/>
            <person name="Repkova J."/>
        </authorList>
    </citation>
    <scope>NUCLEOTIDE SEQUENCE [LARGE SCALE GENOMIC DNA]</scope>
    <source>
        <strain evidence="5">cv. Tatra</strain>
        <tissue evidence="4">Young leaves</tissue>
    </source>
</reference>
<dbReference type="NCBIfam" id="TIGR00756">
    <property type="entry name" value="PPR"/>
    <property type="match status" value="3"/>
</dbReference>
<sequence length="395" mass="44940">MAFRLRHAFRHYSTILSPNSTTPLTAKEKTRSALRLLKSETNPETIVEICRAASLSPESHLDRVALSRAASKLSAGKNFDALRQFLDELLETRSDLRNERFVSHAIVLYGQANMINQALNTFKFMRENLNIVPTVKSLNALLLASIIAKNHKEVTRIYLDFPRIYSIQPDVDTYNLVIKSFAESGSTSSVFSILDEMDRNSVKPNVITINNAISGFYSEKKFEEVEKLMSLMAERYRLYPSLSTYNVRIESLCKLKRSSEAKELFQGMIKGGRKPNSVSYYHLIGGFCREGNYEEAKSLFADMKRRGFRVDGECYFTLVYFLCEGKEFESALEIAKECIGKGWVPNFSTMKKLVNGLVGVSKVDEAKELIKEIKEKFAESSDKWSEIEEGLQPQE</sequence>
<proteinExistence type="inferred from homology"/>
<comment type="similarity">
    <text evidence="1">Belongs to the PPR family. P subfamily.</text>
</comment>
<dbReference type="ExpressionAtlas" id="A0A2K3N0F4">
    <property type="expression patterns" value="baseline"/>
</dbReference>
<keyword evidence="2" id="KW-0677">Repeat</keyword>
<evidence type="ECO:0000256" key="1">
    <source>
        <dbReference type="ARBA" id="ARBA00007626"/>
    </source>
</evidence>
<dbReference type="Proteomes" id="UP000236291">
    <property type="component" value="Unassembled WGS sequence"/>
</dbReference>
<feature type="repeat" description="PPR" evidence="3">
    <location>
        <begin position="241"/>
        <end position="275"/>
    </location>
</feature>
<gene>
    <name evidence="4" type="ORF">L195_g019739</name>
</gene>
<dbReference type="STRING" id="57577.A0A2K3N0F4"/>
<evidence type="ECO:0000313" key="5">
    <source>
        <dbReference type="Proteomes" id="UP000236291"/>
    </source>
</evidence>
<dbReference type="InterPro" id="IPR011990">
    <property type="entry name" value="TPR-like_helical_dom_sf"/>
</dbReference>
<dbReference type="InterPro" id="IPR002885">
    <property type="entry name" value="PPR_rpt"/>
</dbReference>
<comment type="caution">
    <text evidence="4">The sequence shown here is derived from an EMBL/GenBank/DDBJ whole genome shotgun (WGS) entry which is preliminary data.</text>
</comment>
<dbReference type="Pfam" id="PF01535">
    <property type="entry name" value="PPR"/>
    <property type="match status" value="1"/>
</dbReference>
<protein>
    <submittedName>
        <fullName evidence="4">Pentatricopeptide repeat-containing protein mitochondrial-like</fullName>
    </submittedName>
</protein>
<evidence type="ECO:0000313" key="4">
    <source>
        <dbReference type="EMBL" id="PNX96530.1"/>
    </source>
</evidence>
<name>A0A2K3N0F4_TRIPR</name>
<dbReference type="PANTHER" id="PTHR47939:SF9">
    <property type="entry name" value="(WILD MALAYSIAN BANANA) HYPOTHETICAL PROTEIN"/>
    <property type="match status" value="1"/>
</dbReference>
<dbReference type="Gene3D" id="1.25.40.10">
    <property type="entry name" value="Tetratricopeptide repeat domain"/>
    <property type="match status" value="2"/>
</dbReference>
<dbReference type="PROSITE" id="PS51375">
    <property type="entry name" value="PPR"/>
    <property type="match status" value="3"/>
</dbReference>
<dbReference type="PANTHER" id="PTHR47939">
    <property type="entry name" value="MEMBRANE-ASSOCIATED SALT-INDUCIBLE PROTEIN-LIKE"/>
    <property type="match status" value="1"/>
</dbReference>
<reference evidence="4 5" key="2">
    <citation type="journal article" date="2017" name="Front. Plant Sci.">
        <title>Gene Classification and Mining of Molecular Markers Useful in Red Clover (Trifolium pratense) Breeding.</title>
        <authorList>
            <person name="Istvanek J."/>
            <person name="Dluhosova J."/>
            <person name="Dluhos P."/>
            <person name="Patkova L."/>
            <person name="Nedelnik J."/>
            <person name="Repkova J."/>
        </authorList>
    </citation>
    <scope>NUCLEOTIDE SEQUENCE [LARGE SCALE GENOMIC DNA]</scope>
    <source>
        <strain evidence="5">cv. Tatra</strain>
        <tissue evidence="4">Young leaves</tissue>
    </source>
</reference>